<name>A0A381SN31_9ZZZZ</name>
<evidence type="ECO:0008006" key="2">
    <source>
        <dbReference type="Google" id="ProtNLM"/>
    </source>
</evidence>
<dbReference type="Pfam" id="PF11753">
    <property type="entry name" value="DUF3310"/>
    <property type="match status" value="1"/>
</dbReference>
<protein>
    <recommendedName>
        <fullName evidence="2">DUF3310 domain-containing protein</fullName>
    </recommendedName>
</protein>
<dbReference type="InterPro" id="IPR021739">
    <property type="entry name" value="SaV-like"/>
</dbReference>
<accession>A0A381SN31</accession>
<dbReference type="EMBL" id="UINC01003031">
    <property type="protein sequence ID" value="SVA02703.1"/>
    <property type="molecule type" value="Genomic_DNA"/>
</dbReference>
<sequence length="108" mass="12799">MKYKEDKILNEVLEYIKTTYSKHYSTTKEGFQVQDILRHLDIDKDFSLSNAIKYLMRYGKKDGRNKMDLYKAIHYIVLLINSEENGSTLMEPNMEKIQQTIKELSVTK</sequence>
<gene>
    <name evidence="1" type="ORF">METZ01_LOCUS55557</name>
</gene>
<reference evidence="1" key="1">
    <citation type="submission" date="2018-05" db="EMBL/GenBank/DDBJ databases">
        <authorList>
            <person name="Lanie J.A."/>
            <person name="Ng W.-L."/>
            <person name="Kazmierczak K.M."/>
            <person name="Andrzejewski T.M."/>
            <person name="Davidsen T.M."/>
            <person name="Wayne K.J."/>
            <person name="Tettelin H."/>
            <person name="Glass J.I."/>
            <person name="Rusch D."/>
            <person name="Podicherti R."/>
            <person name="Tsui H.-C.T."/>
            <person name="Winkler M.E."/>
        </authorList>
    </citation>
    <scope>NUCLEOTIDE SEQUENCE</scope>
</reference>
<dbReference type="AlphaFoldDB" id="A0A381SN31"/>
<proteinExistence type="predicted"/>
<organism evidence="1">
    <name type="scientific">marine metagenome</name>
    <dbReference type="NCBI Taxonomy" id="408172"/>
    <lineage>
        <taxon>unclassified sequences</taxon>
        <taxon>metagenomes</taxon>
        <taxon>ecological metagenomes</taxon>
    </lineage>
</organism>
<evidence type="ECO:0000313" key="1">
    <source>
        <dbReference type="EMBL" id="SVA02703.1"/>
    </source>
</evidence>